<dbReference type="GO" id="GO:0006790">
    <property type="term" value="P:sulfur compound metabolic process"/>
    <property type="evidence" value="ECO:0007669"/>
    <property type="project" value="TreeGrafter"/>
</dbReference>
<dbReference type="PANTHER" id="PTHR10704">
    <property type="entry name" value="CARBOHYDRATE SULFOTRANSFERASE"/>
    <property type="match status" value="1"/>
</dbReference>
<organism evidence="1 2">
    <name type="scientific">Mangrovimonas spongiae</name>
    <dbReference type="NCBI Taxonomy" id="2494697"/>
    <lineage>
        <taxon>Bacteria</taxon>
        <taxon>Pseudomonadati</taxon>
        <taxon>Bacteroidota</taxon>
        <taxon>Flavobacteriia</taxon>
        <taxon>Flavobacteriales</taxon>
        <taxon>Flavobacteriaceae</taxon>
        <taxon>Mangrovimonas</taxon>
    </lineage>
</organism>
<dbReference type="EMBL" id="RWBG01000002">
    <property type="protein sequence ID" value="RSK40508.1"/>
    <property type="molecule type" value="Genomic_DNA"/>
</dbReference>
<reference evidence="1 2" key="1">
    <citation type="submission" date="2018-12" db="EMBL/GenBank/DDBJ databases">
        <title>Mangrovimonas spongiae sp. nov., a novel member of the genus Mangrovimonas isolated from marine sponge.</title>
        <authorList>
            <person name="Zhuang L."/>
            <person name="Luo L."/>
        </authorList>
    </citation>
    <scope>NUCLEOTIDE SEQUENCE [LARGE SCALE GENOMIC DNA]</scope>
    <source>
        <strain evidence="1 2">HN-E26</strain>
    </source>
</reference>
<gene>
    <name evidence="1" type="ORF">EJA19_05900</name>
</gene>
<evidence type="ECO:0008006" key="3">
    <source>
        <dbReference type="Google" id="ProtNLM"/>
    </source>
</evidence>
<name>A0A3R9MTP9_9FLAO</name>
<dbReference type="GO" id="GO:0001517">
    <property type="term" value="F:N-acetylglucosamine 6-O-sulfotransferase activity"/>
    <property type="evidence" value="ECO:0007669"/>
    <property type="project" value="TreeGrafter"/>
</dbReference>
<dbReference type="PANTHER" id="PTHR10704:SF44">
    <property type="entry name" value="LD35051P-RELATED"/>
    <property type="match status" value="1"/>
</dbReference>
<evidence type="ECO:0000313" key="1">
    <source>
        <dbReference type="EMBL" id="RSK40508.1"/>
    </source>
</evidence>
<protein>
    <recommendedName>
        <fullName evidence="3">Sulfotransferase</fullName>
    </recommendedName>
</protein>
<sequence>MIIKYLKNTLKLCIIHYGLRLKPYRMQNAILIFSEARGGSTWLMELLHHVPKTILNWEPLHVEKGVVPKEMNLGWRPYLTKNNATLEHKKLFENILLLKRFTPWTTRYVYWKEVFTSKHVVTKFVRANMCLPWIVEQFPELSYKPVFLLRHPIAVALSRLKTFNRLDLESIREPLKGADYYTIPECLNNDRYIEHASFIKGLQTRLEIEVALWCLNNMMVINHPNKTLWVTVCYEDLVVAPQATFEKLLQAMGVKVPTSILNSIPYRRASSSNYHGNLKQDPLAQLSNFLKLLSKEELTRIQTIFDYFELKIYTAFKADSNKKSHVFN</sequence>
<comment type="caution">
    <text evidence="1">The sequence shown here is derived from an EMBL/GenBank/DDBJ whole genome shotgun (WGS) entry which is preliminary data.</text>
</comment>
<dbReference type="InterPro" id="IPR027417">
    <property type="entry name" value="P-loop_NTPase"/>
</dbReference>
<dbReference type="SUPFAM" id="SSF52540">
    <property type="entry name" value="P-loop containing nucleoside triphosphate hydrolases"/>
    <property type="match status" value="1"/>
</dbReference>
<proteinExistence type="predicted"/>
<evidence type="ECO:0000313" key="2">
    <source>
        <dbReference type="Proteomes" id="UP000270620"/>
    </source>
</evidence>
<keyword evidence="2" id="KW-1185">Reference proteome</keyword>
<dbReference type="Proteomes" id="UP000270620">
    <property type="component" value="Unassembled WGS sequence"/>
</dbReference>
<dbReference type="InterPro" id="IPR051135">
    <property type="entry name" value="Gal/GlcNAc/GalNAc_ST"/>
</dbReference>
<dbReference type="GO" id="GO:0006044">
    <property type="term" value="P:N-acetylglucosamine metabolic process"/>
    <property type="evidence" value="ECO:0007669"/>
    <property type="project" value="TreeGrafter"/>
</dbReference>
<dbReference type="AlphaFoldDB" id="A0A3R9MTP9"/>
<dbReference type="Pfam" id="PF13469">
    <property type="entry name" value="Sulfotransfer_3"/>
    <property type="match status" value="1"/>
</dbReference>
<accession>A0A3R9MTP9</accession>
<dbReference type="Gene3D" id="3.40.50.300">
    <property type="entry name" value="P-loop containing nucleotide triphosphate hydrolases"/>
    <property type="match status" value="1"/>
</dbReference>